<protein>
    <recommendedName>
        <fullName evidence="5">Probable membrane transporter protein</fullName>
    </recommendedName>
</protein>
<comment type="caution">
    <text evidence="6">The sequence shown here is derived from an EMBL/GenBank/DDBJ whole genome shotgun (WGS) entry which is preliminary data.</text>
</comment>
<accession>A0A080MGK9</accession>
<feature type="transmembrane region" description="Helical" evidence="5">
    <location>
        <begin position="222"/>
        <end position="238"/>
    </location>
</feature>
<dbReference type="InterPro" id="IPR051598">
    <property type="entry name" value="TSUP/Inactive_protease-like"/>
</dbReference>
<organism evidence="6 7">
    <name type="scientific">Candidatus Accumulibacter cognatus</name>
    <dbReference type="NCBI Taxonomy" id="2954383"/>
    <lineage>
        <taxon>Bacteria</taxon>
        <taxon>Pseudomonadati</taxon>
        <taxon>Pseudomonadota</taxon>
        <taxon>Betaproteobacteria</taxon>
        <taxon>Candidatus Accumulibacter</taxon>
    </lineage>
</organism>
<keyword evidence="4 5" id="KW-0472">Membrane</keyword>
<feature type="transmembrane region" description="Helical" evidence="5">
    <location>
        <begin position="41"/>
        <end position="62"/>
    </location>
</feature>
<evidence type="ECO:0000256" key="3">
    <source>
        <dbReference type="ARBA" id="ARBA00022989"/>
    </source>
</evidence>
<evidence type="ECO:0000313" key="7">
    <source>
        <dbReference type="Proteomes" id="UP000021315"/>
    </source>
</evidence>
<proteinExistence type="inferred from homology"/>
<dbReference type="AlphaFoldDB" id="A0A080MGK9"/>
<name>A0A080MGK9_9PROT</name>
<dbReference type="GO" id="GO:0005886">
    <property type="term" value="C:plasma membrane"/>
    <property type="evidence" value="ECO:0007669"/>
    <property type="project" value="UniProtKB-SubCell"/>
</dbReference>
<keyword evidence="2 5" id="KW-0812">Transmembrane</keyword>
<dbReference type="InterPro" id="IPR002781">
    <property type="entry name" value="TM_pro_TauE-like"/>
</dbReference>
<evidence type="ECO:0000256" key="4">
    <source>
        <dbReference type="ARBA" id="ARBA00023136"/>
    </source>
</evidence>
<dbReference type="EMBL" id="JDST02000056">
    <property type="protein sequence ID" value="KFB76384.1"/>
    <property type="molecule type" value="Genomic_DNA"/>
</dbReference>
<reference evidence="6" key="1">
    <citation type="submission" date="2014-02" db="EMBL/GenBank/DDBJ databases">
        <title>Expanding our view of genomic diversity in Candidatus Accumulibacter clades.</title>
        <authorList>
            <person name="Skennerton C.T."/>
            <person name="Barr J.J."/>
            <person name="Slater F.R."/>
            <person name="Bond P.L."/>
            <person name="Tyson G.W."/>
        </authorList>
    </citation>
    <scope>NUCLEOTIDE SEQUENCE [LARGE SCALE GENOMIC DNA]</scope>
</reference>
<evidence type="ECO:0000256" key="2">
    <source>
        <dbReference type="ARBA" id="ARBA00022692"/>
    </source>
</evidence>
<comment type="similarity">
    <text evidence="5">Belongs to the 4-toluene sulfonate uptake permease (TSUP) (TC 2.A.102) family.</text>
</comment>
<feature type="transmembrane region" description="Helical" evidence="5">
    <location>
        <begin position="156"/>
        <end position="187"/>
    </location>
</feature>
<dbReference type="Pfam" id="PF01925">
    <property type="entry name" value="TauE"/>
    <property type="match status" value="1"/>
</dbReference>
<sequence>MCAYLFSLWRAMDWMYTLSGFVVGAIVGLTGVGGGSLMTPLLVLLFGIHPATAVGTDLLYAAITKAGGTVVHARKGHVDWRITRLLASGSMPAALLTIWALSFLPKQSAAVSQIISISLGVALLLTAAAIIFRNQLQQQALAQADDVAHTQLRAPITIAVGALLGVLVTISSVGAGALGVAVLFYLYPRLPAIRIIGSDVAHAVPLTLLAGLGHWLIGSVDWSLLGSLLLGSLPGIWLGSHASAKVPDRILRPILAGMLVLIGSKLIAH</sequence>
<dbReference type="Proteomes" id="UP000021315">
    <property type="component" value="Unassembled WGS sequence"/>
</dbReference>
<gene>
    <name evidence="6" type="ORF">AW06_002527</name>
</gene>
<evidence type="ECO:0000313" key="6">
    <source>
        <dbReference type="EMBL" id="KFB76384.1"/>
    </source>
</evidence>
<evidence type="ECO:0000256" key="1">
    <source>
        <dbReference type="ARBA" id="ARBA00004141"/>
    </source>
</evidence>
<feature type="transmembrane region" description="Helical" evidence="5">
    <location>
        <begin position="199"/>
        <end position="216"/>
    </location>
</feature>
<evidence type="ECO:0000256" key="5">
    <source>
        <dbReference type="RuleBase" id="RU363041"/>
    </source>
</evidence>
<keyword evidence="5" id="KW-1003">Cell membrane</keyword>
<feature type="transmembrane region" description="Helical" evidence="5">
    <location>
        <begin position="14"/>
        <end position="34"/>
    </location>
</feature>
<dbReference type="PANTHER" id="PTHR43701">
    <property type="entry name" value="MEMBRANE TRANSPORTER PROTEIN MJ0441-RELATED"/>
    <property type="match status" value="1"/>
</dbReference>
<keyword evidence="3 5" id="KW-1133">Transmembrane helix</keyword>
<feature type="transmembrane region" description="Helical" evidence="5">
    <location>
        <begin position="114"/>
        <end position="136"/>
    </location>
</feature>
<feature type="transmembrane region" description="Helical" evidence="5">
    <location>
        <begin position="82"/>
        <end position="102"/>
    </location>
</feature>
<keyword evidence="7" id="KW-1185">Reference proteome</keyword>
<comment type="subcellular location">
    <subcellularLocation>
        <location evidence="5">Cell membrane</location>
        <topology evidence="5">Multi-pass membrane protein</topology>
    </subcellularLocation>
    <subcellularLocation>
        <location evidence="1">Membrane</location>
        <topology evidence="1">Multi-pass membrane protein</topology>
    </subcellularLocation>
</comment>
<dbReference type="STRING" id="1453999.AW06_002527"/>
<dbReference type="PANTHER" id="PTHR43701:SF2">
    <property type="entry name" value="MEMBRANE TRANSPORTER PROTEIN YJNA-RELATED"/>
    <property type="match status" value="1"/>
</dbReference>